<dbReference type="InterPro" id="IPR012270">
    <property type="entry name" value="CCR4-NOT_su3/5"/>
</dbReference>
<keyword evidence="4 10" id="KW-0963">Cytoplasm</keyword>
<feature type="compositionally biased region" description="Basic and acidic residues" evidence="12">
    <location>
        <begin position="265"/>
        <end position="274"/>
    </location>
</feature>
<dbReference type="Pfam" id="PF04065">
    <property type="entry name" value="Not3"/>
    <property type="match status" value="1"/>
</dbReference>
<dbReference type="InterPro" id="IPR040168">
    <property type="entry name" value="Not2/3/5"/>
</dbReference>
<dbReference type="GO" id="GO:0006355">
    <property type="term" value="P:regulation of DNA-templated transcription"/>
    <property type="evidence" value="ECO:0007669"/>
    <property type="project" value="InterPro"/>
</dbReference>
<comment type="subcellular location">
    <subcellularLocation>
        <location evidence="2 10">Cytoplasm</location>
    </subcellularLocation>
    <subcellularLocation>
        <location evidence="1 10">Nucleus</location>
    </subcellularLocation>
</comment>
<dbReference type="InterPro" id="IPR038635">
    <property type="entry name" value="CCR4-NOT_su2/3/5_C_sf"/>
</dbReference>
<evidence type="ECO:0000256" key="5">
    <source>
        <dbReference type="ARBA" id="ARBA00022491"/>
    </source>
</evidence>
<evidence type="ECO:0000313" key="15">
    <source>
        <dbReference type="EMBL" id="GMS89228.1"/>
    </source>
</evidence>
<comment type="caution">
    <text evidence="15">The sequence shown here is derived from an EMBL/GenBank/DDBJ whole genome shotgun (WGS) entry which is preliminary data.</text>
</comment>
<feature type="compositionally biased region" description="Basic and acidic residues" evidence="12">
    <location>
        <begin position="161"/>
        <end position="171"/>
    </location>
</feature>
<sequence length="661" mass="73984">MAEKRKLLAEIEKCFKKIDEGVELFEETMGKMSESNSDNQREKLQDDLKKEIKKLQRLRDQVKNWQNSSEIKDKDKLTTYRKLIESKMEQFKDVERDHKTKPHSKQGLCAEEKLDPKERARHECVEWLNNTIRGLNDENDKLEASLEQLASGDNGRRRGKGKEDPKKMEKEKELKALMEGVKFHIDKLELTMRLVDNESLDPKEVEEALKEEMDQLFSQMETEGTLYECEGAYDELDLDSYAVILGKNPSLDDHDESYPHNGHTSPDHSSRHPSTDVPPSPALVKRATSTSSNHHLPLKITDLSPSVDGISPSIPPPLVSPSAPPTPPPPPVIPYNSIAAGAARSTNSTPASVGGKSVSGSGVSGVSPSVTGPISPSLISLTSLTALSSPSPISVPPPSIPPPPPSSTAPLPPATPPPVAPPLSSSSPLSQSTIVSTGTTNDENGVPSSPEPPIQSGIEMKNTVEDIRSLADVSSLSEDLRTVLRMSQPEPKIMEPQTAHIPAYLGASPLGRAPPMEDHDKHLSALEMALQRIPQQMDSERPRSYLPKMPCTTPSFYPQQAPANSDSMEYYLRLSPETLFFTFYYMEGSRAQLIAAKALKKLSWRFHTKYLMWFQRHEEPKQITDDFEEGTYIYFDYEKWSQRKKEQFRFEYRYLEDRELD</sequence>
<feature type="region of interest" description="Disordered" evidence="12">
    <location>
        <begin position="388"/>
        <end position="457"/>
    </location>
</feature>
<keyword evidence="8 10" id="KW-0804">Transcription</keyword>
<comment type="similarity">
    <text evidence="3 10">Belongs to the CNOT2/3/5 family.</text>
</comment>
<accession>A0AAV5T4W8</accession>
<feature type="domain" description="NOT2/NOT3/NOT5 C-terminal" evidence="14">
    <location>
        <begin position="531"/>
        <end position="655"/>
    </location>
</feature>
<dbReference type="AlphaFoldDB" id="A0AAV5T4W8"/>
<keyword evidence="7 10" id="KW-0805">Transcription regulation</keyword>
<dbReference type="EMBL" id="BTSX01000003">
    <property type="protein sequence ID" value="GMS89228.1"/>
    <property type="molecule type" value="Genomic_DNA"/>
</dbReference>
<protein>
    <submittedName>
        <fullName evidence="15">Uncharacterized protein</fullName>
    </submittedName>
</protein>
<feature type="compositionally biased region" description="Polar residues" evidence="12">
    <location>
        <begin position="437"/>
        <end position="447"/>
    </location>
</feature>
<feature type="compositionally biased region" description="Pro residues" evidence="12">
    <location>
        <begin position="393"/>
        <end position="421"/>
    </location>
</feature>
<dbReference type="Pfam" id="PF04153">
    <property type="entry name" value="NOT2_3_5_C"/>
    <property type="match status" value="1"/>
</dbReference>
<dbReference type="PIRSF" id="PIRSF005290">
    <property type="entry name" value="NOT_su_3_5"/>
    <property type="match status" value="1"/>
</dbReference>
<dbReference type="PANTHER" id="PTHR23326">
    <property type="entry name" value="CCR4 NOT-RELATED"/>
    <property type="match status" value="1"/>
</dbReference>
<dbReference type="GO" id="GO:0005634">
    <property type="term" value="C:nucleus"/>
    <property type="evidence" value="ECO:0007669"/>
    <property type="project" value="UniProtKB-SubCell"/>
</dbReference>
<keyword evidence="5 10" id="KW-0678">Repressor</keyword>
<dbReference type="Gene3D" id="2.30.30.1020">
    <property type="entry name" value="CCR4-NOT complex subunit 2/3/5, C-terminal domain"/>
    <property type="match status" value="1"/>
</dbReference>
<evidence type="ECO:0000256" key="11">
    <source>
        <dbReference type="SAM" id="Coils"/>
    </source>
</evidence>
<keyword evidence="6" id="KW-0597">Phosphoprotein</keyword>
<proteinExistence type="inferred from homology"/>
<evidence type="ECO:0000256" key="7">
    <source>
        <dbReference type="ARBA" id="ARBA00023015"/>
    </source>
</evidence>
<dbReference type="GO" id="GO:0000932">
    <property type="term" value="C:P-body"/>
    <property type="evidence" value="ECO:0007669"/>
    <property type="project" value="UniProtKB-UniRule"/>
</dbReference>
<feature type="compositionally biased region" description="Pro residues" evidence="12">
    <location>
        <begin position="313"/>
        <end position="333"/>
    </location>
</feature>
<evidence type="ECO:0000256" key="1">
    <source>
        <dbReference type="ARBA" id="ARBA00004123"/>
    </source>
</evidence>
<feature type="compositionally biased region" description="Low complexity" evidence="12">
    <location>
        <begin position="422"/>
        <end position="436"/>
    </location>
</feature>
<dbReference type="GO" id="GO:2000036">
    <property type="term" value="P:regulation of stem cell population maintenance"/>
    <property type="evidence" value="ECO:0007669"/>
    <property type="project" value="UniProtKB-ARBA"/>
</dbReference>
<feature type="compositionally biased region" description="Low complexity" evidence="12">
    <location>
        <begin position="352"/>
        <end position="368"/>
    </location>
</feature>
<evidence type="ECO:0000259" key="14">
    <source>
        <dbReference type="Pfam" id="PF04153"/>
    </source>
</evidence>
<dbReference type="GO" id="GO:0030015">
    <property type="term" value="C:CCR4-NOT core complex"/>
    <property type="evidence" value="ECO:0007669"/>
    <property type="project" value="UniProtKB-UniRule"/>
</dbReference>
<feature type="coiled-coil region" evidence="11">
    <location>
        <begin position="41"/>
        <end position="68"/>
    </location>
</feature>
<evidence type="ECO:0000256" key="12">
    <source>
        <dbReference type="SAM" id="MobiDB-lite"/>
    </source>
</evidence>
<dbReference type="InterPro" id="IPR007207">
    <property type="entry name" value="Not_N"/>
</dbReference>
<evidence type="ECO:0000313" key="16">
    <source>
        <dbReference type="Proteomes" id="UP001432027"/>
    </source>
</evidence>
<feature type="region of interest" description="Disordered" evidence="12">
    <location>
        <begin position="143"/>
        <end position="171"/>
    </location>
</feature>
<dbReference type="InterPro" id="IPR007282">
    <property type="entry name" value="NOT2/3/5_C"/>
</dbReference>
<evidence type="ECO:0000259" key="13">
    <source>
        <dbReference type="Pfam" id="PF04065"/>
    </source>
</evidence>
<evidence type="ECO:0000256" key="8">
    <source>
        <dbReference type="ARBA" id="ARBA00023163"/>
    </source>
</evidence>
<keyword evidence="16" id="KW-1185">Reference proteome</keyword>
<keyword evidence="9 10" id="KW-0539">Nucleus</keyword>
<name>A0AAV5T4W8_9BILA</name>
<dbReference type="Proteomes" id="UP001432027">
    <property type="component" value="Unassembled WGS sequence"/>
</dbReference>
<keyword evidence="11" id="KW-0175">Coiled coil</keyword>
<gene>
    <name evidence="15" type="ORF">PENTCL1PPCAC_11403</name>
</gene>
<evidence type="ECO:0000256" key="3">
    <source>
        <dbReference type="ARBA" id="ARBA00007682"/>
    </source>
</evidence>
<evidence type="ECO:0000256" key="2">
    <source>
        <dbReference type="ARBA" id="ARBA00004496"/>
    </source>
</evidence>
<evidence type="ECO:0000256" key="10">
    <source>
        <dbReference type="PIRNR" id="PIRNR005290"/>
    </source>
</evidence>
<feature type="domain" description="CCR4-Not complex component Not N-terminal" evidence="13">
    <location>
        <begin position="4"/>
        <end position="239"/>
    </location>
</feature>
<evidence type="ECO:0000256" key="9">
    <source>
        <dbReference type="ARBA" id="ARBA00023242"/>
    </source>
</evidence>
<reference evidence="15" key="1">
    <citation type="submission" date="2023-10" db="EMBL/GenBank/DDBJ databases">
        <title>Genome assembly of Pristionchus species.</title>
        <authorList>
            <person name="Yoshida K."/>
            <person name="Sommer R.J."/>
        </authorList>
    </citation>
    <scope>NUCLEOTIDE SEQUENCE</scope>
    <source>
        <strain evidence="15">RS0144</strain>
    </source>
</reference>
<feature type="region of interest" description="Disordered" evidence="12">
    <location>
        <begin position="247"/>
        <end position="368"/>
    </location>
</feature>
<evidence type="ECO:0000256" key="6">
    <source>
        <dbReference type="ARBA" id="ARBA00022553"/>
    </source>
</evidence>
<organism evidence="15 16">
    <name type="scientific">Pristionchus entomophagus</name>
    <dbReference type="NCBI Taxonomy" id="358040"/>
    <lineage>
        <taxon>Eukaryota</taxon>
        <taxon>Metazoa</taxon>
        <taxon>Ecdysozoa</taxon>
        <taxon>Nematoda</taxon>
        <taxon>Chromadorea</taxon>
        <taxon>Rhabditida</taxon>
        <taxon>Rhabditina</taxon>
        <taxon>Diplogasteromorpha</taxon>
        <taxon>Diplogasteroidea</taxon>
        <taxon>Neodiplogasteridae</taxon>
        <taxon>Pristionchus</taxon>
    </lineage>
</organism>
<evidence type="ECO:0000256" key="4">
    <source>
        <dbReference type="ARBA" id="ARBA00022490"/>
    </source>
</evidence>